<organism evidence="5 6">
    <name type="scientific">Sphaerochaeta globosa (strain ATCC BAA-1886 / DSM 22777 / Buddy)</name>
    <name type="common">Spirochaeta sp. (strain Buddy)</name>
    <dbReference type="NCBI Taxonomy" id="158189"/>
    <lineage>
        <taxon>Bacteria</taxon>
        <taxon>Pseudomonadati</taxon>
        <taxon>Spirochaetota</taxon>
        <taxon>Spirochaetia</taxon>
        <taxon>Spirochaetales</taxon>
        <taxon>Sphaerochaetaceae</taxon>
        <taxon>Sphaerochaeta</taxon>
    </lineage>
</organism>
<proteinExistence type="inferred from homology"/>
<feature type="domain" description="Multidrug resistance protein MdtA-like barrel-sandwich hybrid" evidence="2">
    <location>
        <begin position="81"/>
        <end position="146"/>
    </location>
</feature>
<comment type="similarity">
    <text evidence="1">Belongs to the membrane fusion protein (MFP) (TC 8.A.1) family.</text>
</comment>
<evidence type="ECO:0000259" key="2">
    <source>
        <dbReference type="Pfam" id="PF25917"/>
    </source>
</evidence>
<dbReference type="eggNOG" id="COG0845">
    <property type="taxonomic scope" value="Bacteria"/>
</dbReference>
<protein>
    <submittedName>
        <fullName evidence="5">Efflux transporter, RND family, MFP subunit</fullName>
    </submittedName>
</protein>
<reference evidence="6" key="1">
    <citation type="submission" date="2011-02" db="EMBL/GenBank/DDBJ databases">
        <title>Complete sequence of Spirochaeta sp. Buddy.</title>
        <authorList>
            <person name="Lucas S."/>
            <person name="Copeland A."/>
            <person name="Lapidus A."/>
            <person name="Cheng J.-F."/>
            <person name="Goodwin L."/>
            <person name="Pitluck S."/>
            <person name="Zeytun A."/>
            <person name="Detter J.C."/>
            <person name="Han C."/>
            <person name="Tapia R."/>
            <person name="Land M."/>
            <person name="Hauser L."/>
            <person name="Kyrpides N."/>
            <person name="Ivanova N."/>
            <person name="Mikhailova N."/>
            <person name="Pagani I."/>
            <person name="Ritalahti K.M."/>
            <person name="Loeffler F.E."/>
            <person name="Woyke T."/>
        </authorList>
    </citation>
    <scope>NUCLEOTIDE SEQUENCE [LARGE SCALE GENOMIC DNA]</scope>
    <source>
        <strain evidence="6">ATCC BAA-1886 / DSM 22777 / Buddy</strain>
    </source>
</reference>
<evidence type="ECO:0000256" key="1">
    <source>
        <dbReference type="ARBA" id="ARBA00009477"/>
    </source>
</evidence>
<dbReference type="InterPro" id="IPR058792">
    <property type="entry name" value="Beta-barrel_RND_2"/>
</dbReference>
<feature type="domain" description="CusB-like beta-barrel" evidence="3">
    <location>
        <begin position="161"/>
        <end position="232"/>
    </location>
</feature>
<dbReference type="NCBIfam" id="TIGR01730">
    <property type="entry name" value="RND_mfp"/>
    <property type="match status" value="1"/>
</dbReference>
<dbReference type="Pfam" id="PF25954">
    <property type="entry name" value="Beta-barrel_RND_2"/>
    <property type="match status" value="1"/>
</dbReference>
<dbReference type="InterPro" id="IPR006143">
    <property type="entry name" value="RND_pump_MFP"/>
</dbReference>
<evidence type="ECO:0000313" key="6">
    <source>
        <dbReference type="Proteomes" id="UP000008466"/>
    </source>
</evidence>
<dbReference type="Proteomes" id="UP000008466">
    <property type="component" value="Chromosome"/>
</dbReference>
<dbReference type="EMBL" id="CP002541">
    <property type="protein sequence ID" value="ADY13408.1"/>
    <property type="molecule type" value="Genomic_DNA"/>
</dbReference>
<dbReference type="Gene3D" id="2.40.50.100">
    <property type="match status" value="1"/>
</dbReference>
<dbReference type="InterPro" id="IPR058625">
    <property type="entry name" value="MdtA-like_BSH"/>
</dbReference>
<evidence type="ECO:0000313" key="5">
    <source>
        <dbReference type="EMBL" id="ADY13408.1"/>
    </source>
</evidence>
<dbReference type="GO" id="GO:0015562">
    <property type="term" value="F:efflux transmembrane transporter activity"/>
    <property type="evidence" value="ECO:0007669"/>
    <property type="project" value="TreeGrafter"/>
</dbReference>
<dbReference type="PANTHER" id="PTHR30469">
    <property type="entry name" value="MULTIDRUG RESISTANCE PROTEIN MDTA"/>
    <property type="match status" value="1"/>
</dbReference>
<dbReference type="KEGG" id="sbu:SpiBuddy_1583"/>
<feature type="domain" description="YknX-like C-terminal permuted SH3-like" evidence="4">
    <location>
        <begin position="240"/>
        <end position="308"/>
    </location>
</feature>
<accession>F0RZC7</accession>
<dbReference type="STRING" id="158189.SpiBuddy_1583"/>
<name>F0RZC7_SPHGB</name>
<dbReference type="Gene3D" id="2.40.420.20">
    <property type="match status" value="1"/>
</dbReference>
<dbReference type="Pfam" id="PF25989">
    <property type="entry name" value="YknX_C"/>
    <property type="match status" value="1"/>
</dbReference>
<keyword evidence="6" id="KW-1185">Reference proteome</keyword>
<dbReference type="GO" id="GO:1990281">
    <property type="term" value="C:efflux pump complex"/>
    <property type="evidence" value="ECO:0007669"/>
    <property type="project" value="TreeGrafter"/>
</dbReference>
<dbReference type="Gene3D" id="2.40.30.170">
    <property type="match status" value="1"/>
</dbReference>
<gene>
    <name evidence="5" type="ordered locus">SpiBuddy_1583</name>
</gene>
<dbReference type="SUPFAM" id="SSF111369">
    <property type="entry name" value="HlyD-like secretion proteins"/>
    <property type="match status" value="1"/>
</dbReference>
<sequence>MKQHHSKKHIAGLIVLIVLIILATALVVINPFQYLKNNKATVVATTDEGPVEVSVRVMDVQLVDLQNTIVGNGNVVDPSSIDVYSEVNGTLTTLSVSLGQRVEKDQVLGTVDPSRAGVTYKQSVIKAPVAGTILLLPFVQGSNVSMQAPIARIGLLEDLEVVLDIAERHIGTVGIGTKAELSFKAFDDQVFQAEVIRLSPVLNPATRTLEIALKLQDPEGKVKSGMFPSVVLFTERLEQVLAIPRSSLLYLGNQAYVYTVDSNGLAQKKNVEVGMQVDDKVQITTGLVVGDTLIVQGQSLMTEGTLVRILQ</sequence>
<dbReference type="HOGENOM" id="CLU_018816_14_4_12"/>
<evidence type="ECO:0000259" key="3">
    <source>
        <dbReference type="Pfam" id="PF25954"/>
    </source>
</evidence>
<dbReference type="Pfam" id="PF25917">
    <property type="entry name" value="BSH_RND"/>
    <property type="match status" value="1"/>
</dbReference>
<dbReference type="OrthoDB" id="320389at2"/>
<dbReference type="AlphaFoldDB" id="F0RZC7"/>
<dbReference type="InterPro" id="IPR058637">
    <property type="entry name" value="YknX-like_C"/>
</dbReference>
<evidence type="ECO:0000259" key="4">
    <source>
        <dbReference type="Pfam" id="PF25989"/>
    </source>
</evidence>
<dbReference type="RefSeq" id="WP_013607258.1">
    <property type="nucleotide sequence ID" value="NC_015152.1"/>
</dbReference>